<dbReference type="EMBL" id="CM037628">
    <property type="protein sequence ID" value="KAH7996229.1"/>
    <property type="molecule type" value="Genomic_DNA"/>
</dbReference>
<protein>
    <submittedName>
        <fullName evidence="1">Uncharacterized protein</fullName>
    </submittedName>
</protein>
<sequence length="654" mass="70007">MACGIQKLFSVEAEFEDEDFVLAMEDVEKQIPDPIPTSSRCSAALRSPSNTVEALSPVLPIQNYSRLRCLQDCSASESKTNQVASPSVAAFKVQEDQTALSAQSRPSPSTTRFKFVKRNQPMPSTHGDFDNELFLAACMDLEKSATSPGSGPSTSGCERMQDHVVSDAAMAKKMRGTESVMLSNTVGVETSQLKRTLKESSVGVSGHLQPAEASPGLVLRPTAVGSCPSQSNPGMGIISSPGCQLPKSLDQPVAGSYNSCLTLVRSSSPSGIALPRPQLSGQSSVTPERANRGAQLLTAYGSSTGSAESSPAMPRTPTSSGSLQMPVVTNHLVRLVTAAKNPPQPFTPIPEWAKTRRFPGPAGILPHQPDGKNLEEIMVSAPQTPTHGALAKLRTKEMPASQLLVEEDSGRGAWIAMKTELGLDERDPSCFLRTYSVVMVLRKAALKQLPKNKVPKMAVMIKSLTWTNVDAGVIFKDSTGEMQGTIHRLLLEQREGEFKAGSVLLLKQVSVFSPSHRNHYLNVTPNNLVKVYPPGLSIRKPLQEIRERMETSLSQAVLGLQQDSPTGAPPAMAATDCGKGQSCKMSENRCQSPLASIKGSPLLEASRMGKSVPNASSPKADSDDLDQLLSELPDEFFSNSDAQSALRRFPAVSS</sequence>
<dbReference type="Proteomes" id="UP000827872">
    <property type="component" value="Linkage Group LG15"/>
</dbReference>
<keyword evidence="2" id="KW-1185">Reference proteome</keyword>
<gene>
    <name evidence="1" type="ORF">K3G42_002884</name>
</gene>
<organism evidence="1 2">
    <name type="scientific">Sphaerodactylus townsendi</name>
    <dbReference type="NCBI Taxonomy" id="933632"/>
    <lineage>
        <taxon>Eukaryota</taxon>
        <taxon>Metazoa</taxon>
        <taxon>Chordata</taxon>
        <taxon>Craniata</taxon>
        <taxon>Vertebrata</taxon>
        <taxon>Euteleostomi</taxon>
        <taxon>Lepidosauria</taxon>
        <taxon>Squamata</taxon>
        <taxon>Bifurcata</taxon>
        <taxon>Gekkota</taxon>
        <taxon>Sphaerodactylidae</taxon>
        <taxon>Sphaerodactylus</taxon>
    </lineage>
</organism>
<comment type="caution">
    <text evidence="1">The sequence shown here is derived from an EMBL/GenBank/DDBJ whole genome shotgun (WGS) entry which is preliminary data.</text>
</comment>
<name>A0ACB8EUZ2_9SAUR</name>
<evidence type="ECO:0000313" key="1">
    <source>
        <dbReference type="EMBL" id="KAH7996229.1"/>
    </source>
</evidence>
<reference evidence="1" key="1">
    <citation type="submission" date="2021-08" db="EMBL/GenBank/DDBJ databases">
        <title>The first chromosome-level gecko genome reveals the dynamic sex chromosomes of Neotropical dwarf geckos (Sphaerodactylidae: Sphaerodactylus).</title>
        <authorList>
            <person name="Pinto B.J."/>
            <person name="Keating S.E."/>
            <person name="Gamble T."/>
        </authorList>
    </citation>
    <scope>NUCLEOTIDE SEQUENCE</scope>
    <source>
        <strain evidence="1">TG3544</strain>
    </source>
</reference>
<accession>A0ACB8EUZ2</accession>
<evidence type="ECO:0000313" key="2">
    <source>
        <dbReference type="Proteomes" id="UP000827872"/>
    </source>
</evidence>
<proteinExistence type="predicted"/>